<dbReference type="EMBL" id="JBCGDO010000015">
    <property type="protein sequence ID" value="MEM0543191.1"/>
    <property type="molecule type" value="Genomic_DNA"/>
</dbReference>
<keyword evidence="3" id="KW-1185">Reference proteome</keyword>
<evidence type="ECO:0000256" key="1">
    <source>
        <dbReference type="SAM" id="SignalP"/>
    </source>
</evidence>
<gene>
    <name evidence="2" type="ORF">WFZ85_11240</name>
</gene>
<evidence type="ECO:0000313" key="2">
    <source>
        <dbReference type="EMBL" id="MEM0543191.1"/>
    </source>
</evidence>
<feature type="chain" id="PRO_5046946242" description="Carboxypeptidase regulatory-like domain-containing protein" evidence="1">
    <location>
        <begin position="19"/>
        <end position="373"/>
    </location>
</feature>
<dbReference type="RefSeq" id="WP_342696387.1">
    <property type="nucleotide sequence ID" value="NZ_JBCGDO010000015.1"/>
</dbReference>
<comment type="caution">
    <text evidence="2">The sequence shown here is derived from an EMBL/GenBank/DDBJ whole genome shotgun (WGS) entry which is preliminary data.</text>
</comment>
<proteinExistence type="predicted"/>
<keyword evidence="1" id="KW-0732">Signal</keyword>
<accession>A0ABU9N6X1</accession>
<organism evidence="2 3">
    <name type="scientific">Flavobacterium aureirubrum</name>
    <dbReference type="NCBI Taxonomy" id="3133147"/>
    <lineage>
        <taxon>Bacteria</taxon>
        <taxon>Pseudomonadati</taxon>
        <taxon>Bacteroidota</taxon>
        <taxon>Flavobacteriia</taxon>
        <taxon>Flavobacteriales</taxon>
        <taxon>Flavobacteriaceae</taxon>
        <taxon>Flavobacterium</taxon>
    </lineage>
</organism>
<feature type="signal peptide" evidence="1">
    <location>
        <begin position="1"/>
        <end position="18"/>
    </location>
</feature>
<evidence type="ECO:0008006" key="4">
    <source>
        <dbReference type="Google" id="ProtNLM"/>
    </source>
</evidence>
<name>A0ABU9N6X1_9FLAO</name>
<evidence type="ECO:0000313" key="3">
    <source>
        <dbReference type="Proteomes" id="UP001460072"/>
    </source>
</evidence>
<sequence length="373" mass="39675">MKKIITLSLLFITFLSFAQVPQGISYQAIALNSSGNPVISSNVQVRLSILDSSISGTVLYSETQLRTTNAQGLFNLVIGQGTVVSGVFNTINWATNAKFLRVEMDATGGTNYALVGTTQLLSVPYALAADSLITSPGEGITLVSPNGTPYQLTVSDSGQLSLPTTGSASPSTPNNFFMYGTFNSFNPTTALLMASLSSGGNLNRFGYRYLTAGTELKFLATNTASSPIYGVNLSNNLQVNGASFLVNTTGYYLIDLVNGSGPTYPLNDFSLGLRSLSPIIDYDLTSSFINSTYSVATNTFIFNLTISANNNARFKFVYDDPRGSFHGDNLADGTLESDGTGITVTNTAAVPRNYRVELTINFNGSATYTVTPL</sequence>
<reference evidence="2 3" key="1">
    <citation type="submission" date="2024-03" db="EMBL/GenBank/DDBJ databases">
        <title>Two novel species of the genus Flavobacterium exhibiting potentially degradation of complex polysaccharides.</title>
        <authorList>
            <person name="Lian X."/>
        </authorList>
    </citation>
    <scope>NUCLEOTIDE SEQUENCE [LARGE SCALE GENOMIC DNA]</scope>
    <source>
        <strain evidence="3">j3</strain>
    </source>
</reference>
<dbReference type="Gene3D" id="2.60.40.3620">
    <property type="match status" value="1"/>
</dbReference>
<protein>
    <recommendedName>
        <fullName evidence="4">Carboxypeptidase regulatory-like domain-containing protein</fullName>
    </recommendedName>
</protein>
<dbReference type="Proteomes" id="UP001460072">
    <property type="component" value="Unassembled WGS sequence"/>
</dbReference>